<dbReference type="GO" id="GO:0005925">
    <property type="term" value="C:focal adhesion"/>
    <property type="evidence" value="ECO:0007669"/>
    <property type="project" value="InterPro"/>
</dbReference>
<organism evidence="2 3">
    <name type="scientific">Faecalispora sporosphaeroides</name>
    <dbReference type="NCBI Taxonomy" id="1549"/>
    <lineage>
        <taxon>Bacteria</taxon>
        <taxon>Bacillati</taxon>
        <taxon>Bacillota</taxon>
        <taxon>Clostridia</taxon>
        <taxon>Eubacteriales</taxon>
        <taxon>Oscillospiraceae</taxon>
        <taxon>Faecalispora</taxon>
    </lineage>
</organism>
<proteinExistence type="predicted"/>
<protein>
    <submittedName>
        <fullName evidence="2">Hemerythrin domain-containing protein</fullName>
    </submittedName>
</protein>
<dbReference type="GO" id="GO:0004713">
    <property type="term" value="F:protein tyrosine kinase activity"/>
    <property type="evidence" value="ECO:0007669"/>
    <property type="project" value="InterPro"/>
</dbReference>
<dbReference type="Proteomes" id="UP000754750">
    <property type="component" value="Unassembled WGS sequence"/>
</dbReference>
<sequence length="137" mass="15975">MGNLDMLKKQHEEVLALIKTIRGMVAEHPEEKSKEIAFHINALSGKLKMHLMSEDQFLYPSLMQSRSQTIRNTAQTFNREMGNLAQLFHSFAQQYNTPSKIIQNKHQFIAESQKIFRLIEERTKNEDTKLYPLITAK</sequence>
<comment type="caution">
    <text evidence="2">The sequence shown here is derived from an EMBL/GenBank/DDBJ whole genome shotgun (WGS) entry which is preliminary data.</text>
</comment>
<reference evidence="2" key="1">
    <citation type="submission" date="2019-04" db="EMBL/GenBank/DDBJ databases">
        <title>Evolution of Biomass-Degrading Anaerobic Consortia Revealed by Metagenomics.</title>
        <authorList>
            <person name="Peng X."/>
        </authorList>
    </citation>
    <scope>NUCLEOTIDE SEQUENCE</scope>
    <source>
        <strain evidence="2">SIG551</strain>
    </source>
</reference>
<dbReference type="InterPro" id="IPR012312">
    <property type="entry name" value="Hemerythrin-like"/>
</dbReference>
<name>A0A928Q4U0_9FIRM</name>
<dbReference type="RefSeq" id="WP_020071956.1">
    <property type="nucleotide sequence ID" value="NZ_SVNY01000002.1"/>
</dbReference>
<dbReference type="Pfam" id="PF01814">
    <property type="entry name" value="Hemerythrin"/>
    <property type="match status" value="1"/>
</dbReference>
<dbReference type="EMBL" id="SVNY01000002">
    <property type="protein sequence ID" value="MBE6833132.1"/>
    <property type="molecule type" value="Genomic_DNA"/>
</dbReference>
<gene>
    <name evidence="2" type="ORF">E7512_06040</name>
</gene>
<accession>A0A928Q4U0</accession>
<evidence type="ECO:0000313" key="2">
    <source>
        <dbReference type="EMBL" id="MBE6833132.1"/>
    </source>
</evidence>
<dbReference type="AlphaFoldDB" id="A0A928Q4U0"/>
<dbReference type="Gene3D" id="1.20.120.520">
    <property type="entry name" value="nmb1532 protein domain like"/>
    <property type="match status" value="1"/>
</dbReference>
<feature type="domain" description="Hemerythrin-like" evidence="1">
    <location>
        <begin position="4"/>
        <end position="134"/>
    </location>
</feature>
<dbReference type="GO" id="GO:0007172">
    <property type="term" value="P:signal complex assembly"/>
    <property type="evidence" value="ECO:0007669"/>
    <property type="project" value="InterPro"/>
</dbReference>
<evidence type="ECO:0000313" key="3">
    <source>
        <dbReference type="Proteomes" id="UP000754750"/>
    </source>
</evidence>
<evidence type="ECO:0000259" key="1">
    <source>
        <dbReference type="Pfam" id="PF01814"/>
    </source>
</evidence>